<dbReference type="Gene3D" id="3.30.160.170">
    <property type="entry name" value="FlaG-like"/>
    <property type="match status" value="1"/>
</dbReference>
<evidence type="ECO:0000313" key="2">
    <source>
        <dbReference type="Proteomes" id="UP000094379"/>
    </source>
</evidence>
<dbReference type="Pfam" id="PF03646">
    <property type="entry name" value="FlaG"/>
    <property type="match status" value="1"/>
</dbReference>
<keyword evidence="1" id="KW-0282">Flagellum</keyword>
<dbReference type="InterPro" id="IPR035924">
    <property type="entry name" value="FlaG-like_sf"/>
</dbReference>
<dbReference type="Proteomes" id="UP000094379">
    <property type="component" value="Unassembled WGS sequence"/>
</dbReference>
<gene>
    <name evidence="1" type="ORF">A9E74_02206</name>
</gene>
<evidence type="ECO:0000313" key="1">
    <source>
        <dbReference type="EMBL" id="ODN66041.1"/>
    </source>
</evidence>
<dbReference type="EMBL" id="MCRI01000029">
    <property type="protein sequence ID" value="ODN66041.1"/>
    <property type="molecule type" value="Genomic_DNA"/>
</dbReference>
<dbReference type="SUPFAM" id="SSF160214">
    <property type="entry name" value="FlaG-like"/>
    <property type="match status" value="1"/>
</dbReference>
<keyword evidence="1" id="KW-0966">Cell projection</keyword>
<dbReference type="PATRIC" id="fig|291169.3.peg.2216"/>
<proteinExistence type="predicted"/>
<name>A0A1E3GRL2_9GAMM</name>
<dbReference type="InterPro" id="IPR005186">
    <property type="entry name" value="FlaG"/>
</dbReference>
<sequence length="133" mass="14676">MTTNDFTIKTDSVSLSTSSSIQQGSNVPAEVVSGVATAQRINDIAQPNALAKQLEATDEQLAAIQDRVVELNSYMQNMNRSLQFSVDDQSGETVIKVIDSETDKLIRQIPAEELLVVRSSLEEYRGMLLEMRV</sequence>
<protein>
    <submittedName>
        <fullName evidence="1">Flagellar protein FlaG</fullName>
    </submittedName>
</protein>
<organism evidence="1 2">
    <name type="scientific">Methylophaga muralis</name>
    <dbReference type="NCBI Taxonomy" id="291169"/>
    <lineage>
        <taxon>Bacteria</taxon>
        <taxon>Pseudomonadati</taxon>
        <taxon>Pseudomonadota</taxon>
        <taxon>Gammaproteobacteria</taxon>
        <taxon>Thiotrichales</taxon>
        <taxon>Piscirickettsiaceae</taxon>
        <taxon>Methylophaga</taxon>
    </lineage>
</organism>
<accession>A0A1E3GRL2</accession>
<dbReference type="PANTHER" id="PTHR37166">
    <property type="entry name" value="PROTEIN FLAG"/>
    <property type="match status" value="1"/>
</dbReference>
<dbReference type="RefSeq" id="WP_069296606.1">
    <property type="nucleotide sequence ID" value="NZ_MCRI01000029.1"/>
</dbReference>
<comment type="caution">
    <text evidence="1">The sequence shown here is derived from an EMBL/GenBank/DDBJ whole genome shotgun (WGS) entry which is preliminary data.</text>
</comment>
<keyword evidence="2" id="KW-1185">Reference proteome</keyword>
<dbReference type="STRING" id="291169.A9E74_02206"/>
<reference evidence="1 2" key="1">
    <citation type="submission" date="2016-07" db="EMBL/GenBank/DDBJ databases">
        <title>Draft Genome Sequence of Methylophaga muralis Bur 1.</title>
        <authorList>
            <person name="Vasilenko O.V."/>
            <person name="Doronina N.V."/>
            <person name="Shmareva M.N."/>
            <person name="Tarlachkov S.V."/>
            <person name="Mustakhimov I."/>
            <person name="Trotsenko Y.A."/>
        </authorList>
    </citation>
    <scope>NUCLEOTIDE SEQUENCE [LARGE SCALE GENOMIC DNA]</scope>
    <source>
        <strain evidence="1 2">Bur 1</strain>
    </source>
</reference>
<dbReference type="PANTHER" id="PTHR37166:SF1">
    <property type="entry name" value="PROTEIN FLAG"/>
    <property type="match status" value="1"/>
</dbReference>
<keyword evidence="1" id="KW-0969">Cilium</keyword>
<dbReference type="AlphaFoldDB" id="A0A1E3GRL2"/>